<evidence type="ECO:0000313" key="1">
    <source>
        <dbReference type="EMBL" id="MCV9926617.1"/>
    </source>
</evidence>
<name>A0A9X2ZBL5_9FLAO</name>
<dbReference type="AlphaFoldDB" id="A0A9X2ZBL5"/>
<keyword evidence="2" id="KW-1185">Reference proteome</keyword>
<gene>
    <name evidence="1" type="ORF">OIU83_03095</name>
</gene>
<organism evidence="1 2">
    <name type="scientific">Flavobacterium shii</name>
    <dbReference type="NCBI Taxonomy" id="2987687"/>
    <lineage>
        <taxon>Bacteria</taxon>
        <taxon>Pseudomonadati</taxon>
        <taxon>Bacteroidota</taxon>
        <taxon>Flavobacteriia</taxon>
        <taxon>Flavobacteriales</taxon>
        <taxon>Flavobacteriaceae</taxon>
        <taxon>Flavobacterium</taxon>
    </lineage>
</organism>
<sequence length="151" mass="17812">MIKDNILGCFLNVGFDPNLSEQDFIDLADMFRTYIWGEKGICDPLKKLKHENYGKDLILILFQFNVNPSSLELLHLKEIENYRKKEKSIGIPIIVNNENFFNKNESERYDFLRESILQKLDLLEELVKKKKLDTNMELLKADVKNVLIEFL</sequence>
<dbReference type="RefSeq" id="WP_264204806.1">
    <property type="nucleotide sequence ID" value="NZ_JAOZEW010000002.1"/>
</dbReference>
<dbReference type="Proteomes" id="UP001151079">
    <property type="component" value="Unassembled WGS sequence"/>
</dbReference>
<reference evidence="1" key="1">
    <citation type="submission" date="2022-10" db="EMBL/GenBank/DDBJ databases">
        <title>Two novel species of Flavobacterium.</title>
        <authorList>
            <person name="Liu Q."/>
            <person name="Xin Y.-H."/>
        </authorList>
    </citation>
    <scope>NUCLEOTIDE SEQUENCE</scope>
    <source>
        <strain evidence="1">LS1R49</strain>
    </source>
</reference>
<comment type="caution">
    <text evidence="1">The sequence shown here is derived from an EMBL/GenBank/DDBJ whole genome shotgun (WGS) entry which is preliminary data.</text>
</comment>
<dbReference type="EMBL" id="JAOZEW010000002">
    <property type="protein sequence ID" value="MCV9926617.1"/>
    <property type="molecule type" value="Genomic_DNA"/>
</dbReference>
<proteinExistence type="predicted"/>
<accession>A0A9X2ZBL5</accession>
<evidence type="ECO:0000313" key="2">
    <source>
        <dbReference type="Proteomes" id="UP001151079"/>
    </source>
</evidence>
<protein>
    <submittedName>
        <fullName evidence="1">Uncharacterized protein</fullName>
    </submittedName>
</protein>